<dbReference type="Proteomes" id="UP001500220">
    <property type="component" value="Unassembled WGS sequence"/>
</dbReference>
<protein>
    <submittedName>
        <fullName evidence="5">MerR family transcriptional regulator</fullName>
    </submittedName>
</protein>
<evidence type="ECO:0000313" key="5">
    <source>
        <dbReference type="EMBL" id="GGI84402.1"/>
    </source>
</evidence>
<evidence type="ECO:0000259" key="3">
    <source>
        <dbReference type="PROSITE" id="PS50937"/>
    </source>
</evidence>
<dbReference type="GO" id="GO:0003677">
    <property type="term" value="F:DNA binding"/>
    <property type="evidence" value="ECO:0007669"/>
    <property type="project" value="UniProtKB-KW"/>
</dbReference>
<dbReference type="InterPro" id="IPR000551">
    <property type="entry name" value="MerR-type_HTH_dom"/>
</dbReference>
<dbReference type="GO" id="GO:0003700">
    <property type="term" value="F:DNA-binding transcription factor activity"/>
    <property type="evidence" value="ECO:0007669"/>
    <property type="project" value="InterPro"/>
</dbReference>
<dbReference type="SUPFAM" id="SSF46955">
    <property type="entry name" value="Putative DNA-binding domain"/>
    <property type="match status" value="1"/>
</dbReference>
<dbReference type="Pfam" id="PF13411">
    <property type="entry name" value="MerR_1"/>
    <property type="match status" value="1"/>
</dbReference>
<reference evidence="4" key="5">
    <citation type="submission" date="2023-12" db="EMBL/GenBank/DDBJ databases">
        <authorList>
            <person name="Sun Q."/>
            <person name="Inoue M."/>
        </authorList>
    </citation>
    <scope>NUCLEOTIDE SEQUENCE</scope>
    <source>
        <strain evidence="4">JCM 10664</strain>
    </source>
</reference>
<reference evidence="4" key="1">
    <citation type="journal article" date="2014" name="Int. J. Syst. Evol. Microbiol.">
        <title>Complete genome of a new Firmicutes species belonging to the dominant human colonic microbiota ('Ruminococcus bicirculans') reveals two chromosomes and a selective capacity to utilize plant glucans.</title>
        <authorList>
            <consortium name="NISC Comparative Sequencing Program"/>
            <person name="Wegmann U."/>
            <person name="Louis P."/>
            <person name="Goesmann A."/>
            <person name="Henrissat B."/>
            <person name="Duncan S.H."/>
            <person name="Flint H.J."/>
        </authorList>
    </citation>
    <scope>NUCLEOTIDE SEQUENCE</scope>
    <source>
        <strain evidence="4">JCM 10664</strain>
    </source>
</reference>
<keyword evidence="7" id="KW-1185">Reference proteome</keyword>
<sequence length="118" mass="13056">MPGPVNSHRVPDAFDDVDYPAYTMGRAAEMLGVTPDFLRSLEAAGLLAPKRSTGGHRRYSRTELTLAARVRELLDDGLTVLTATCRIVELERELHAARARIAELEKALKEGGARRRSR</sequence>
<dbReference type="PANTHER" id="PTHR30204:SF93">
    <property type="entry name" value="HTH MERR-TYPE DOMAIN-CONTAINING PROTEIN"/>
    <property type="match status" value="1"/>
</dbReference>
<feature type="coiled-coil region" evidence="2">
    <location>
        <begin position="80"/>
        <end position="114"/>
    </location>
</feature>
<dbReference type="AlphaFoldDB" id="A0A917JU58"/>
<evidence type="ECO:0000313" key="4">
    <source>
        <dbReference type="EMBL" id="GAA0517696.1"/>
    </source>
</evidence>
<dbReference type="PROSITE" id="PS50937">
    <property type="entry name" value="HTH_MERR_2"/>
    <property type="match status" value="1"/>
</dbReference>
<comment type="caution">
    <text evidence="5">The sequence shown here is derived from an EMBL/GenBank/DDBJ whole genome shotgun (WGS) entry which is preliminary data.</text>
</comment>
<keyword evidence="2" id="KW-0175">Coiled coil</keyword>
<evidence type="ECO:0000313" key="6">
    <source>
        <dbReference type="Proteomes" id="UP000597989"/>
    </source>
</evidence>
<dbReference type="SMART" id="SM00422">
    <property type="entry name" value="HTH_MERR"/>
    <property type="match status" value="1"/>
</dbReference>
<accession>A0A917JU58</accession>
<reference evidence="7" key="3">
    <citation type="journal article" date="2019" name="Int. J. Syst. Evol. Microbiol.">
        <title>The Global Catalogue of Microorganisms (GCM) 10K type strain sequencing project: providing services to taxonomists for standard genome sequencing and annotation.</title>
        <authorList>
            <consortium name="The Broad Institute Genomics Platform"/>
            <consortium name="The Broad Institute Genome Sequencing Center for Infectious Disease"/>
            <person name="Wu L."/>
            <person name="Ma J."/>
        </authorList>
    </citation>
    <scope>NUCLEOTIDE SEQUENCE [LARGE SCALE GENOMIC DNA]</scope>
    <source>
        <strain evidence="7">JCM 10664</strain>
    </source>
</reference>
<name>A0A917JU58_9PSEU</name>
<keyword evidence="1" id="KW-0238">DNA-binding</keyword>
<dbReference type="PANTHER" id="PTHR30204">
    <property type="entry name" value="REDOX-CYCLING DRUG-SENSING TRANSCRIPTIONAL ACTIVATOR SOXR"/>
    <property type="match status" value="1"/>
</dbReference>
<gene>
    <name evidence="4" type="ORF">GCM10009545_19660</name>
    <name evidence="5" type="ORF">GCM10011581_21910</name>
</gene>
<evidence type="ECO:0000313" key="7">
    <source>
        <dbReference type="Proteomes" id="UP001500220"/>
    </source>
</evidence>
<dbReference type="RefSeq" id="WP_188987214.1">
    <property type="nucleotide sequence ID" value="NZ_BAAAHC010000008.1"/>
</dbReference>
<dbReference type="InterPro" id="IPR047057">
    <property type="entry name" value="MerR_fam"/>
</dbReference>
<reference evidence="5" key="4">
    <citation type="submission" date="2020-09" db="EMBL/GenBank/DDBJ databases">
        <authorList>
            <person name="Sun Q."/>
            <person name="Zhou Y."/>
        </authorList>
    </citation>
    <scope>NUCLEOTIDE SEQUENCE</scope>
    <source>
        <strain evidence="5">CGMCC 4.7206</strain>
    </source>
</reference>
<dbReference type="EMBL" id="BMMT01000006">
    <property type="protein sequence ID" value="GGI84402.1"/>
    <property type="molecule type" value="Genomic_DNA"/>
</dbReference>
<evidence type="ECO:0000256" key="2">
    <source>
        <dbReference type="SAM" id="Coils"/>
    </source>
</evidence>
<organism evidence="5 6">
    <name type="scientific">Saccharopolyspora thermophila</name>
    <dbReference type="NCBI Taxonomy" id="89367"/>
    <lineage>
        <taxon>Bacteria</taxon>
        <taxon>Bacillati</taxon>
        <taxon>Actinomycetota</taxon>
        <taxon>Actinomycetes</taxon>
        <taxon>Pseudonocardiales</taxon>
        <taxon>Pseudonocardiaceae</taxon>
        <taxon>Saccharopolyspora</taxon>
    </lineage>
</organism>
<dbReference type="InterPro" id="IPR009061">
    <property type="entry name" value="DNA-bd_dom_put_sf"/>
</dbReference>
<dbReference type="Proteomes" id="UP000597989">
    <property type="component" value="Unassembled WGS sequence"/>
</dbReference>
<proteinExistence type="predicted"/>
<dbReference type="EMBL" id="BAAAHC010000008">
    <property type="protein sequence ID" value="GAA0517696.1"/>
    <property type="molecule type" value="Genomic_DNA"/>
</dbReference>
<reference evidence="5 6" key="2">
    <citation type="journal article" date="2014" name="Int. J. Syst. Evol. Microbiol.">
        <title>Complete genome sequence of Corynebacterium casei LMG S-19264T (=DSM 44701T), isolated from a smear-ripened cheese.</title>
        <authorList>
            <consortium name="US DOE Joint Genome Institute (JGI-PGF)"/>
            <person name="Walter F."/>
            <person name="Albersmeier A."/>
            <person name="Kalinowski J."/>
            <person name="Ruckert C."/>
        </authorList>
    </citation>
    <scope>NUCLEOTIDE SEQUENCE [LARGE SCALE GENOMIC DNA]</scope>
    <source>
        <strain evidence="5 6">CGMCC 4.7206</strain>
    </source>
</reference>
<dbReference type="Gene3D" id="1.10.1660.10">
    <property type="match status" value="1"/>
</dbReference>
<feature type="domain" description="HTH merR-type" evidence="3">
    <location>
        <begin position="21"/>
        <end position="90"/>
    </location>
</feature>
<evidence type="ECO:0000256" key="1">
    <source>
        <dbReference type="ARBA" id="ARBA00023125"/>
    </source>
</evidence>